<feature type="signal peptide" evidence="2">
    <location>
        <begin position="1"/>
        <end position="18"/>
    </location>
</feature>
<keyword evidence="1" id="KW-0472">Membrane</keyword>
<dbReference type="EMBL" id="FNUZ01000005">
    <property type="protein sequence ID" value="SEG50708.1"/>
    <property type="molecule type" value="Genomic_DNA"/>
</dbReference>
<dbReference type="Proteomes" id="UP000236752">
    <property type="component" value="Unassembled WGS sequence"/>
</dbReference>
<protein>
    <recommendedName>
        <fullName evidence="5">Peptidase M23</fullName>
    </recommendedName>
</protein>
<reference evidence="3 4" key="1">
    <citation type="submission" date="2016-10" db="EMBL/GenBank/DDBJ databases">
        <authorList>
            <person name="de Groot N.N."/>
        </authorList>
    </citation>
    <scope>NUCLEOTIDE SEQUENCE [LARGE SCALE GENOMIC DNA]</scope>
    <source>
        <strain evidence="3 4">DSM 26915</strain>
    </source>
</reference>
<dbReference type="RefSeq" id="WP_200813235.1">
    <property type="nucleotide sequence ID" value="NZ_FNUZ01000005.1"/>
</dbReference>
<keyword evidence="1" id="KW-1133">Transmembrane helix</keyword>
<feature type="transmembrane region" description="Helical" evidence="1">
    <location>
        <begin position="32"/>
        <end position="51"/>
    </location>
</feature>
<dbReference type="AlphaFoldDB" id="A0A1H6APS0"/>
<name>A0A1H6APS0_9RHOB</name>
<organism evidence="3 4">
    <name type="scientific">Thalassococcus halodurans</name>
    <dbReference type="NCBI Taxonomy" id="373675"/>
    <lineage>
        <taxon>Bacteria</taxon>
        <taxon>Pseudomonadati</taxon>
        <taxon>Pseudomonadota</taxon>
        <taxon>Alphaproteobacteria</taxon>
        <taxon>Rhodobacterales</taxon>
        <taxon>Roseobacteraceae</taxon>
        <taxon>Thalassococcus</taxon>
    </lineage>
</organism>
<keyword evidence="2" id="KW-0732">Signal</keyword>
<gene>
    <name evidence="3" type="ORF">SAMN04488045_3086</name>
</gene>
<evidence type="ECO:0000256" key="1">
    <source>
        <dbReference type="SAM" id="Phobius"/>
    </source>
</evidence>
<evidence type="ECO:0000313" key="4">
    <source>
        <dbReference type="Proteomes" id="UP000236752"/>
    </source>
</evidence>
<evidence type="ECO:0008006" key="5">
    <source>
        <dbReference type="Google" id="ProtNLM"/>
    </source>
</evidence>
<sequence length="56" mass="5427">MRTALAFGAMFTATQAAAHPGLHVHGDSGSSLGLVAGALAVVALAGVLAWARGARA</sequence>
<feature type="chain" id="PRO_5009292911" description="Peptidase M23" evidence="2">
    <location>
        <begin position="19"/>
        <end position="56"/>
    </location>
</feature>
<evidence type="ECO:0000256" key="2">
    <source>
        <dbReference type="SAM" id="SignalP"/>
    </source>
</evidence>
<keyword evidence="4" id="KW-1185">Reference proteome</keyword>
<keyword evidence="1" id="KW-0812">Transmembrane</keyword>
<evidence type="ECO:0000313" key="3">
    <source>
        <dbReference type="EMBL" id="SEG50708.1"/>
    </source>
</evidence>
<proteinExistence type="predicted"/>
<accession>A0A1H6APS0</accession>